<gene>
    <name evidence="9" type="ORF">EJ05DRAFT_341409</name>
</gene>
<dbReference type="PROSITE" id="PS50850">
    <property type="entry name" value="MFS"/>
    <property type="match status" value="1"/>
</dbReference>
<feature type="transmembrane region" description="Helical" evidence="7">
    <location>
        <begin position="83"/>
        <end position="106"/>
    </location>
</feature>
<evidence type="ECO:0000259" key="8">
    <source>
        <dbReference type="PROSITE" id="PS50850"/>
    </source>
</evidence>
<evidence type="ECO:0000313" key="9">
    <source>
        <dbReference type="EMBL" id="KAF2759312.1"/>
    </source>
</evidence>
<feature type="compositionally biased region" description="Basic and acidic residues" evidence="6">
    <location>
        <begin position="31"/>
        <end position="59"/>
    </location>
</feature>
<keyword evidence="10" id="KW-1185">Reference proteome</keyword>
<feature type="transmembrane region" description="Helical" evidence="7">
    <location>
        <begin position="548"/>
        <end position="569"/>
    </location>
</feature>
<dbReference type="PANTHER" id="PTHR23501:SF177">
    <property type="entry name" value="MAJOR FACILITATOR SUPERFAMILY (MFS) PROFILE DOMAIN-CONTAINING PROTEIN-RELATED"/>
    <property type="match status" value="1"/>
</dbReference>
<keyword evidence="4 7" id="KW-1133">Transmembrane helix</keyword>
<dbReference type="Gene3D" id="1.20.1250.20">
    <property type="entry name" value="MFS general substrate transporter like domains"/>
    <property type="match status" value="2"/>
</dbReference>
<feature type="compositionally biased region" description="Polar residues" evidence="6">
    <location>
        <begin position="20"/>
        <end position="29"/>
    </location>
</feature>
<dbReference type="RefSeq" id="XP_033601763.1">
    <property type="nucleotide sequence ID" value="XM_033740920.1"/>
</dbReference>
<evidence type="ECO:0000256" key="6">
    <source>
        <dbReference type="SAM" id="MobiDB-lite"/>
    </source>
</evidence>
<accession>A0A6A6W8Y7</accession>
<dbReference type="CDD" id="cd17502">
    <property type="entry name" value="MFS_Azr1_MDR_like"/>
    <property type="match status" value="1"/>
</dbReference>
<feature type="region of interest" description="Disordered" evidence="6">
    <location>
        <begin position="1"/>
        <end position="70"/>
    </location>
</feature>
<sequence>MSATQFQDPSLPVPHHVTAGVTSSSNTSMIGEEKSVKEHESLNEHEQHEQREQDAEKLDPTTIGANLEPSTTAASTRSAWLKLTAIIVALVLSVALDMTIVATAIPRITDEFRSLEDVGWYGSAFFLTVASFQSTWGKAYKYFPLKTAFLIAIFWFEVGSLICAVAQDSTTLIVGRAIAGAGGAGIASGAYTIIAFAAPPGKSAAFTGILGAVYAVASVIGPLLGGVFTDNLSWRWCFYINLPIGGVAAAIILFTFKTPAAAKPLDAPLLEKILQMDPVGTFVLMGSVVCFLLALQWGGVSHAWNSSVIIGLLVGAGLILILFIANEFYQQERALLVPRLFKNKSISFALAFQLFGSGSFLNLLYFLPLYFQVVSGVSASDSGIRNLPFILGIGLLTIVSGIIITATGHYIPMLILGAALATIGNGLIYTLAVGSPSSEWIGYQALSGIGTGLSIQIPIIVVQAVVDPADISAATAMAVFFQTLAGAAFIQTAQALFQNELITSLPANVPGIDPLRVVSTGATELRNVFPPNEIVGIVASYLQGLKDAYILAVALAGVATVIAIAALIFDNRNLKGKAIGAGAA</sequence>
<dbReference type="GeneID" id="54481974"/>
<dbReference type="GO" id="GO:0005886">
    <property type="term" value="C:plasma membrane"/>
    <property type="evidence" value="ECO:0007669"/>
    <property type="project" value="TreeGrafter"/>
</dbReference>
<reference evidence="9" key="1">
    <citation type="journal article" date="2020" name="Stud. Mycol.">
        <title>101 Dothideomycetes genomes: a test case for predicting lifestyles and emergence of pathogens.</title>
        <authorList>
            <person name="Haridas S."/>
            <person name="Albert R."/>
            <person name="Binder M."/>
            <person name="Bloem J."/>
            <person name="Labutti K."/>
            <person name="Salamov A."/>
            <person name="Andreopoulos B."/>
            <person name="Baker S."/>
            <person name="Barry K."/>
            <person name="Bills G."/>
            <person name="Bluhm B."/>
            <person name="Cannon C."/>
            <person name="Castanera R."/>
            <person name="Culley D."/>
            <person name="Daum C."/>
            <person name="Ezra D."/>
            <person name="Gonzalez J."/>
            <person name="Henrissat B."/>
            <person name="Kuo A."/>
            <person name="Liang C."/>
            <person name="Lipzen A."/>
            <person name="Lutzoni F."/>
            <person name="Magnuson J."/>
            <person name="Mondo S."/>
            <person name="Nolan M."/>
            <person name="Ohm R."/>
            <person name="Pangilinan J."/>
            <person name="Park H.-J."/>
            <person name="Ramirez L."/>
            <person name="Alfaro M."/>
            <person name="Sun H."/>
            <person name="Tritt A."/>
            <person name="Yoshinaga Y."/>
            <person name="Zwiers L.-H."/>
            <person name="Turgeon B."/>
            <person name="Goodwin S."/>
            <person name="Spatafora J."/>
            <person name="Crous P."/>
            <person name="Grigoriev I."/>
        </authorList>
    </citation>
    <scope>NUCLEOTIDE SEQUENCE</scope>
    <source>
        <strain evidence="9">CBS 121739</strain>
    </source>
</reference>
<feature type="transmembrane region" description="Helical" evidence="7">
    <location>
        <begin position="346"/>
        <end position="367"/>
    </location>
</feature>
<dbReference type="OrthoDB" id="10021397at2759"/>
<protein>
    <submittedName>
        <fullName evidence="9">MFS general substrate transporter</fullName>
    </submittedName>
</protein>
<feature type="domain" description="Major facilitator superfamily (MFS) profile" evidence="8">
    <location>
        <begin position="83"/>
        <end position="575"/>
    </location>
</feature>
<evidence type="ECO:0000256" key="3">
    <source>
        <dbReference type="ARBA" id="ARBA00022692"/>
    </source>
</evidence>
<feature type="transmembrane region" description="Helical" evidence="7">
    <location>
        <begin position="204"/>
        <end position="224"/>
    </location>
</feature>
<dbReference type="AlphaFoldDB" id="A0A6A6W8Y7"/>
<dbReference type="Proteomes" id="UP000799437">
    <property type="component" value="Unassembled WGS sequence"/>
</dbReference>
<evidence type="ECO:0000256" key="1">
    <source>
        <dbReference type="ARBA" id="ARBA00004141"/>
    </source>
</evidence>
<proteinExistence type="predicted"/>
<dbReference type="InterPro" id="IPR036259">
    <property type="entry name" value="MFS_trans_sf"/>
</dbReference>
<dbReference type="EMBL" id="ML996570">
    <property type="protein sequence ID" value="KAF2759312.1"/>
    <property type="molecule type" value="Genomic_DNA"/>
</dbReference>
<evidence type="ECO:0000256" key="5">
    <source>
        <dbReference type="ARBA" id="ARBA00023136"/>
    </source>
</evidence>
<dbReference type="Pfam" id="PF07690">
    <property type="entry name" value="MFS_1"/>
    <property type="match status" value="1"/>
</dbReference>
<organism evidence="9 10">
    <name type="scientific">Pseudovirgaria hyperparasitica</name>
    <dbReference type="NCBI Taxonomy" id="470096"/>
    <lineage>
        <taxon>Eukaryota</taxon>
        <taxon>Fungi</taxon>
        <taxon>Dikarya</taxon>
        <taxon>Ascomycota</taxon>
        <taxon>Pezizomycotina</taxon>
        <taxon>Dothideomycetes</taxon>
        <taxon>Dothideomycetes incertae sedis</taxon>
        <taxon>Acrospermales</taxon>
        <taxon>Acrospermaceae</taxon>
        <taxon>Pseudovirgaria</taxon>
    </lineage>
</organism>
<dbReference type="FunFam" id="1.20.1250.20:FF:000196">
    <property type="entry name" value="MFS toxin efflux pump (AflT)"/>
    <property type="match status" value="1"/>
</dbReference>
<dbReference type="GO" id="GO:0022857">
    <property type="term" value="F:transmembrane transporter activity"/>
    <property type="evidence" value="ECO:0007669"/>
    <property type="project" value="InterPro"/>
</dbReference>
<comment type="subcellular location">
    <subcellularLocation>
        <location evidence="1">Membrane</location>
        <topology evidence="1">Multi-pass membrane protein</topology>
    </subcellularLocation>
</comment>
<evidence type="ECO:0000313" key="10">
    <source>
        <dbReference type="Proteomes" id="UP000799437"/>
    </source>
</evidence>
<name>A0A6A6W8Y7_9PEZI</name>
<feature type="transmembrane region" description="Helical" evidence="7">
    <location>
        <begin position="118"/>
        <end position="136"/>
    </location>
</feature>
<keyword evidence="2" id="KW-0813">Transport</keyword>
<feature type="transmembrane region" description="Helical" evidence="7">
    <location>
        <begin position="387"/>
        <end position="406"/>
    </location>
</feature>
<evidence type="ECO:0000256" key="2">
    <source>
        <dbReference type="ARBA" id="ARBA00022448"/>
    </source>
</evidence>
<feature type="transmembrane region" description="Helical" evidence="7">
    <location>
        <begin position="303"/>
        <end position="325"/>
    </location>
</feature>
<evidence type="ECO:0000256" key="7">
    <source>
        <dbReference type="SAM" id="Phobius"/>
    </source>
</evidence>
<dbReference type="PANTHER" id="PTHR23501">
    <property type="entry name" value="MAJOR FACILITATOR SUPERFAMILY"/>
    <property type="match status" value="1"/>
</dbReference>
<dbReference type="FunFam" id="1.20.1720.10:FF:000012">
    <property type="entry name" value="MFS toxin efflux pump (AflT)"/>
    <property type="match status" value="1"/>
</dbReference>
<feature type="transmembrane region" description="Helical" evidence="7">
    <location>
        <begin position="148"/>
        <end position="167"/>
    </location>
</feature>
<evidence type="ECO:0000256" key="4">
    <source>
        <dbReference type="ARBA" id="ARBA00022989"/>
    </source>
</evidence>
<feature type="transmembrane region" description="Helical" evidence="7">
    <location>
        <begin position="440"/>
        <end position="466"/>
    </location>
</feature>
<dbReference type="InterPro" id="IPR020846">
    <property type="entry name" value="MFS_dom"/>
</dbReference>
<keyword evidence="5 7" id="KW-0472">Membrane</keyword>
<dbReference type="SUPFAM" id="SSF103473">
    <property type="entry name" value="MFS general substrate transporter"/>
    <property type="match status" value="1"/>
</dbReference>
<feature type="transmembrane region" description="Helical" evidence="7">
    <location>
        <begin position="173"/>
        <end position="197"/>
    </location>
</feature>
<feature type="transmembrane region" description="Helical" evidence="7">
    <location>
        <begin position="236"/>
        <end position="256"/>
    </location>
</feature>
<feature type="transmembrane region" description="Helical" evidence="7">
    <location>
        <begin position="413"/>
        <end position="434"/>
    </location>
</feature>
<keyword evidence="3 7" id="KW-0812">Transmembrane</keyword>
<dbReference type="InterPro" id="IPR011701">
    <property type="entry name" value="MFS"/>
</dbReference>
<feature type="transmembrane region" description="Helical" evidence="7">
    <location>
        <begin position="277"/>
        <end position="297"/>
    </location>
</feature>